<dbReference type="PANTHER" id="PTHR12993">
    <property type="entry name" value="N-ACETYLGLUCOSAMINYL-PHOSPHATIDYLINOSITOL DE-N-ACETYLASE-RELATED"/>
    <property type="match status" value="1"/>
</dbReference>
<evidence type="ECO:0000256" key="1">
    <source>
        <dbReference type="ARBA" id="ARBA00022833"/>
    </source>
</evidence>
<comment type="caution">
    <text evidence="3">The sequence shown here is derived from an EMBL/GenBank/DDBJ whole genome shotgun (WGS) entry which is preliminary data.</text>
</comment>
<comment type="similarity">
    <text evidence="2">Belongs to the MshB deacetylase family. Mca subfamily.</text>
</comment>
<dbReference type="Pfam" id="PF02585">
    <property type="entry name" value="PIG-L"/>
    <property type="match status" value="1"/>
</dbReference>
<comment type="catalytic activity">
    <reaction evidence="2">
        <text>mycothiol S-conjugate + H2O = an N-acetyl-L-cysteine-S-conjugate + 1D-myo-inositol 2-amino-2-deoxy-alpha-D-glucopyranoside</text>
        <dbReference type="Rhea" id="RHEA:36543"/>
        <dbReference type="ChEBI" id="CHEBI:15377"/>
        <dbReference type="ChEBI" id="CHEBI:58718"/>
        <dbReference type="ChEBI" id="CHEBI:58886"/>
        <dbReference type="ChEBI" id="CHEBI:59633"/>
        <dbReference type="EC" id="3.5.1.115"/>
    </reaction>
</comment>
<comment type="function">
    <text evidence="2">A mycothiol (MSH, N-acetylcysteinyl-glucosaminyl-inositol) S-conjugate amidase, it recycles conjugated MSH to the N-acetyl cysteine conjugate (AcCys S-conjugate, a mercapturic acid) and the MSH precursor. Involved in MSH-dependent detoxification of a number of alkylating agents and antibiotics.</text>
</comment>
<evidence type="ECO:0000313" key="3">
    <source>
        <dbReference type="EMBL" id="MDR8018842.1"/>
    </source>
</evidence>
<dbReference type="NCBIfam" id="TIGR03446">
    <property type="entry name" value="mycothiol_Mca"/>
    <property type="match status" value="1"/>
</dbReference>
<comment type="cofactor">
    <cofactor evidence="2">
        <name>Zn(2+)</name>
        <dbReference type="ChEBI" id="CHEBI:29105"/>
    </cofactor>
    <text evidence="2">Binds 1 zinc ion per subunit.</text>
</comment>
<reference evidence="3 4" key="1">
    <citation type="submission" date="2023-09" db="EMBL/GenBank/DDBJ databases">
        <title>Description of three actinobacteria isolated from air of manufacturing shop in a pharmaceutical factory.</title>
        <authorList>
            <person name="Zhang D.-F."/>
        </authorList>
    </citation>
    <scope>NUCLEOTIDE SEQUENCE [LARGE SCALE GENOMIC DNA]</scope>
    <source>
        <strain evidence="3 4">LY-0111</strain>
    </source>
</reference>
<dbReference type="RefSeq" id="WP_310547920.1">
    <property type="nucleotide sequence ID" value="NZ_JAVKGR010000003.1"/>
</dbReference>
<dbReference type="EMBL" id="JAVKGR010000003">
    <property type="protein sequence ID" value="MDR8018842.1"/>
    <property type="molecule type" value="Genomic_DNA"/>
</dbReference>
<dbReference type="InterPro" id="IPR017811">
    <property type="entry name" value="Mca"/>
</dbReference>
<dbReference type="InterPro" id="IPR024078">
    <property type="entry name" value="LmbE-like_dom_sf"/>
</dbReference>
<keyword evidence="2" id="KW-0479">Metal-binding</keyword>
<comment type="subunit">
    <text evidence="2">Monomer.</text>
</comment>
<keyword evidence="1 2" id="KW-0862">Zinc</keyword>
<evidence type="ECO:0000256" key="2">
    <source>
        <dbReference type="HAMAP-Rule" id="MF_01482"/>
    </source>
</evidence>
<keyword evidence="2" id="KW-0378">Hydrolase</keyword>
<dbReference type="InterPro" id="IPR003737">
    <property type="entry name" value="GlcNAc_PI_deacetylase-related"/>
</dbReference>
<dbReference type="Gene3D" id="3.40.50.10320">
    <property type="entry name" value="LmbE-like"/>
    <property type="match status" value="1"/>
</dbReference>
<gene>
    <name evidence="2 3" type="primary">mca</name>
    <name evidence="3" type="ORF">RIL96_04600</name>
</gene>
<dbReference type="HAMAP" id="MF_01482">
    <property type="entry name" value="Mca"/>
    <property type="match status" value="1"/>
</dbReference>
<name>A0ABU2DQR0_9MICC</name>
<organism evidence="3 4">
    <name type="scientific">Nesterenkonia aerolata</name>
    <dbReference type="NCBI Taxonomy" id="3074079"/>
    <lineage>
        <taxon>Bacteria</taxon>
        <taxon>Bacillati</taxon>
        <taxon>Actinomycetota</taxon>
        <taxon>Actinomycetes</taxon>
        <taxon>Micrococcales</taxon>
        <taxon>Micrococcaceae</taxon>
        <taxon>Nesterenkonia</taxon>
    </lineage>
</organism>
<feature type="binding site" evidence="2">
    <location>
        <position position="10"/>
    </location>
    <ligand>
        <name>Zn(2+)</name>
        <dbReference type="ChEBI" id="CHEBI:29105"/>
    </ligand>
</feature>
<feature type="binding site" evidence="2">
    <location>
        <position position="137"/>
    </location>
    <ligand>
        <name>Zn(2+)</name>
        <dbReference type="ChEBI" id="CHEBI:29105"/>
    </ligand>
</feature>
<proteinExistence type="inferred from homology"/>
<evidence type="ECO:0000313" key="4">
    <source>
        <dbReference type="Proteomes" id="UP001251870"/>
    </source>
</evidence>
<accession>A0ABU2DQR0</accession>
<dbReference type="Proteomes" id="UP001251870">
    <property type="component" value="Unassembled WGS sequence"/>
</dbReference>
<keyword evidence="4" id="KW-1185">Reference proteome</keyword>
<dbReference type="EC" id="3.5.1.115" evidence="2"/>
<protein>
    <recommendedName>
        <fullName evidence="2">Mycothiol S-conjugate amidase</fullName>
        <ecNumber evidence="2">3.5.1.115</ecNumber>
    </recommendedName>
</protein>
<dbReference type="PANTHER" id="PTHR12993:SF11">
    <property type="entry name" value="N-ACETYLGLUCOSAMINYL-PHOSPHATIDYLINOSITOL DE-N-ACETYLASE"/>
    <property type="match status" value="1"/>
</dbReference>
<feature type="binding site" evidence="2">
    <location>
        <position position="7"/>
    </location>
    <ligand>
        <name>Zn(2+)</name>
        <dbReference type="ChEBI" id="CHEBI:29105"/>
    </ligand>
</feature>
<sequence>MLAVHAHPDDESSKGAAMMAAYAAAGAQVMVATATGGEAGDLLNPAAESPHSDRDLTGLRRLEMAEAIEALGVEHVWLGFTDSGLPDGDPMPPLPFGTFATLPIEQATAPLVRLIRRFRPHVLISYDENGGYPHPDHIMSHRICLEAWERSGDGSFYPDAGEPWEPLKLYYDRAFNPARFRAIHEAMVEAGMESPFGERLRRFEDGDMPWRASHETTTQVPIGAFLEHRDRALLAHRTQVAPDSFFFATPNDLIRKIWPFDDYVLIESRVPAQTPEDDLFSGVRRMASPQDLL</sequence>
<dbReference type="SUPFAM" id="SSF102588">
    <property type="entry name" value="LmbE-like"/>
    <property type="match status" value="1"/>
</dbReference>